<dbReference type="SMART" id="SM00450">
    <property type="entry name" value="RHOD"/>
    <property type="match status" value="1"/>
</dbReference>
<evidence type="ECO:0000313" key="3">
    <source>
        <dbReference type="EMBL" id="KIZ03024.1"/>
    </source>
</evidence>
<dbReference type="RefSeq" id="XP_013902043.1">
    <property type="nucleotide sequence ID" value="XM_014046589.1"/>
</dbReference>
<dbReference type="OrthoDB" id="566238at2759"/>
<dbReference type="EMBL" id="KK100929">
    <property type="protein sequence ID" value="KIZ03024.1"/>
    <property type="molecule type" value="Genomic_DNA"/>
</dbReference>
<evidence type="ECO:0000256" key="1">
    <source>
        <dbReference type="SAM" id="Phobius"/>
    </source>
</evidence>
<dbReference type="STRING" id="145388.A0A0D2L844"/>
<dbReference type="InterPro" id="IPR044664">
    <property type="entry name" value="STR11-like"/>
</dbReference>
<accession>A0A0D2L844</accession>
<dbReference type="Gene3D" id="3.40.250.10">
    <property type="entry name" value="Rhodanese-like domain"/>
    <property type="match status" value="1"/>
</dbReference>
<gene>
    <name evidence="3" type="ORF">MNEG_4935</name>
</gene>
<sequence length="244" mass="25548">MALATSTSRSGSLRCVRARAPAVGTPRVVVRAASVASRSGELEAVSPAEAGDLIKDGWKVLDVRPPSEVSRLPIDGAVEAAIYLPETRNDPASLIKRFATYSNGGWWVGATHMIPNPTWNQEVEAALPKDASVLVLCQDGLRSLSAARTLGKLGYGNLAWLEGGLNAAKPNQLPTKPPGKDPRYGGIAGLSEQMGWTKVQQENGDSAFAGGVNNLLLGVGVFLVLDLLSIAVGYINVLINGPAV</sequence>
<dbReference type="AlphaFoldDB" id="A0A0D2L844"/>
<proteinExistence type="predicted"/>
<dbReference type="GeneID" id="25737812"/>
<dbReference type="PROSITE" id="PS50206">
    <property type="entry name" value="RHODANESE_3"/>
    <property type="match status" value="1"/>
</dbReference>
<keyword evidence="1" id="KW-1133">Transmembrane helix</keyword>
<dbReference type="CDD" id="cd00158">
    <property type="entry name" value="RHOD"/>
    <property type="match status" value="1"/>
</dbReference>
<dbReference type="PANTHER" id="PTHR45187">
    <property type="entry name" value="RHODANESE-LIKE DOMAIN-CONTAINING PROTEIN 11, CHLOROPLASTIC"/>
    <property type="match status" value="1"/>
</dbReference>
<dbReference type="Pfam" id="PF00581">
    <property type="entry name" value="Rhodanese"/>
    <property type="match status" value="1"/>
</dbReference>
<dbReference type="PANTHER" id="PTHR45187:SF2">
    <property type="entry name" value="RHODANESE-LIKE DOMAIN-CONTAINING PROTEIN 11, CHLOROPLASTIC"/>
    <property type="match status" value="1"/>
</dbReference>
<dbReference type="KEGG" id="mng:MNEG_4935"/>
<feature type="domain" description="Rhodanese" evidence="2">
    <location>
        <begin position="54"/>
        <end position="177"/>
    </location>
</feature>
<name>A0A0D2L844_9CHLO</name>
<feature type="transmembrane region" description="Helical" evidence="1">
    <location>
        <begin position="215"/>
        <end position="239"/>
    </location>
</feature>
<organism evidence="3 4">
    <name type="scientific">Monoraphidium neglectum</name>
    <dbReference type="NCBI Taxonomy" id="145388"/>
    <lineage>
        <taxon>Eukaryota</taxon>
        <taxon>Viridiplantae</taxon>
        <taxon>Chlorophyta</taxon>
        <taxon>core chlorophytes</taxon>
        <taxon>Chlorophyceae</taxon>
        <taxon>CS clade</taxon>
        <taxon>Sphaeropleales</taxon>
        <taxon>Selenastraceae</taxon>
        <taxon>Monoraphidium</taxon>
    </lineage>
</organism>
<dbReference type="InterPro" id="IPR036873">
    <property type="entry name" value="Rhodanese-like_dom_sf"/>
</dbReference>
<evidence type="ECO:0000313" key="4">
    <source>
        <dbReference type="Proteomes" id="UP000054498"/>
    </source>
</evidence>
<dbReference type="Proteomes" id="UP000054498">
    <property type="component" value="Unassembled WGS sequence"/>
</dbReference>
<protein>
    <recommendedName>
        <fullName evidence="2">Rhodanese domain-containing protein</fullName>
    </recommendedName>
</protein>
<keyword evidence="4" id="KW-1185">Reference proteome</keyword>
<dbReference type="InterPro" id="IPR001763">
    <property type="entry name" value="Rhodanese-like_dom"/>
</dbReference>
<evidence type="ECO:0000259" key="2">
    <source>
        <dbReference type="PROSITE" id="PS50206"/>
    </source>
</evidence>
<keyword evidence="1" id="KW-0812">Transmembrane</keyword>
<dbReference type="SUPFAM" id="SSF52821">
    <property type="entry name" value="Rhodanese/Cell cycle control phosphatase"/>
    <property type="match status" value="1"/>
</dbReference>
<reference evidence="3 4" key="1">
    <citation type="journal article" date="2013" name="BMC Genomics">
        <title>Reconstruction of the lipid metabolism for the microalga Monoraphidium neglectum from its genome sequence reveals characteristics suitable for biofuel production.</title>
        <authorList>
            <person name="Bogen C."/>
            <person name="Al-Dilaimi A."/>
            <person name="Albersmeier A."/>
            <person name="Wichmann J."/>
            <person name="Grundmann M."/>
            <person name="Rupp O."/>
            <person name="Lauersen K.J."/>
            <person name="Blifernez-Klassen O."/>
            <person name="Kalinowski J."/>
            <person name="Goesmann A."/>
            <person name="Mussgnug J.H."/>
            <person name="Kruse O."/>
        </authorList>
    </citation>
    <scope>NUCLEOTIDE SEQUENCE [LARGE SCALE GENOMIC DNA]</scope>
    <source>
        <strain evidence="3 4">SAG 48.87</strain>
    </source>
</reference>
<keyword evidence="1" id="KW-0472">Membrane</keyword>